<protein>
    <recommendedName>
        <fullName evidence="4 13">Pyruvate kinase</fullName>
        <ecNumber evidence="4 13">2.7.1.40</ecNumber>
    </recommendedName>
</protein>
<dbReference type="GO" id="GO:0005524">
    <property type="term" value="F:ATP binding"/>
    <property type="evidence" value="ECO:0007669"/>
    <property type="project" value="UniProtKB-KW"/>
</dbReference>
<dbReference type="SUPFAM" id="SSF51621">
    <property type="entry name" value="Phosphoenolpyruvate/pyruvate domain"/>
    <property type="match status" value="1"/>
</dbReference>
<sequence length="506" mass="55171">NDEAGGGISHACTDKNSNPGDEVVSLSSKSLSGFSQSSFDVQLSSFGDCWQKYWLNAANLIHYLAVQDLEVDQLKADLSSIGILSLEAIYSDVFAGLSAGTQILENLKSNSINSQEGVLEGISTQKSFEKLKMGEFKIFSIKKDISLRKELLLGPLQGKKSTHIMVTVGQEVLETGTLITDLLKTGTTIIRINCVHGNPSVWSEIIKRVNRTSQMLEKPCRILMDLAGPKPRTGKLKHRPCVMKISPKRNARGDVIFPAQVWLCHKGARPPPSNISLDAVVYVKGLKFLSKLEIGDGLEFYDARGKQRMLKIAEEYPVFGGVGYMAECFSTAYVELGTEMYIKGKKGKHDVGLVVDIPAAERFIRLRIRDLLTISRDSSKGKKKSMGAKAGHEVPNPVGVMIARGDLAVECGWERLADVQEEILSICNAAHIPVIWAAQVLESLVKTGVPTRAEITDVASGRRASCIMLNKGKHIVEAVSTLDTILHGNSTKVKAELKPLSLSSLS</sequence>
<feature type="domain" description="Pyruvate kinase barrel" evidence="15">
    <location>
        <begin position="160"/>
        <end position="239"/>
    </location>
</feature>
<comment type="cofactor">
    <cofactor evidence="1">
        <name>K(+)</name>
        <dbReference type="ChEBI" id="CHEBI:29103"/>
    </cofactor>
</comment>
<dbReference type="PANTHER" id="PTHR11817">
    <property type="entry name" value="PYRUVATE KINASE"/>
    <property type="match status" value="1"/>
</dbReference>
<gene>
    <name evidence="16" type="ORF">C3L33_03333</name>
</gene>
<evidence type="ECO:0000256" key="6">
    <source>
        <dbReference type="ARBA" id="ARBA00022723"/>
    </source>
</evidence>
<feature type="region of interest" description="Disordered" evidence="14">
    <location>
        <begin position="1"/>
        <end position="21"/>
    </location>
</feature>
<evidence type="ECO:0000256" key="7">
    <source>
        <dbReference type="ARBA" id="ARBA00022741"/>
    </source>
</evidence>
<keyword evidence="10 13" id="KW-0460">Magnesium</keyword>
<keyword evidence="11 13" id="KW-0324">Glycolysis</keyword>
<evidence type="ECO:0000256" key="10">
    <source>
        <dbReference type="ARBA" id="ARBA00022842"/>
    </source>
</evidence>
<evidence type="ECO:0000256" key="2">
    <source>
        <dbReference type="ARBA" id="ARBA00004997"/>
    </source>
</evidence>
<evidence type="ECO:0000313" key="16">
    <source>
        <dbReference type="EMBL" id="KAE9464762.1"/>
    </source>
</evidence>
<dbReference type="GO" id="GO:0030955">
    <property type="term" value="F:potassium ion binding"/>
    <property type="evidence" value="ECO:0007669"/>
    <property type="project" value="InterPro"/>
</dbReference>
<name>A0A6A4M5R3_9ERIC</name>
<accession>A0A6A4M5R3</accession>
<feature type="non-terminal residue" evidence="16">
    <location>
        <position position="1"/>
    </location>
</feature>
<evidence type="ECO:0000256" key="1">
    <source>
        <dbReference type="ARBA" id="ARBA00001958"/>
    </source>
</evidence>
<dbReference type="OrthoDB" id="1881597at2759"/>
<dbReference type="Gene3D" id="3.20.20.60">
    <property type="entry name" value="Phosphoenolpyruvate-binding domains"/>
    <property type="match status" value="2"/>
</dbReference>
<dbReference type="GO" id="GO:0000287">
    <property type="term" value="F:magnesium ion binding"/>
    <property type="evidence" value="ECO:0007669"/>
    <property type="project" value="InterPro"/>
</dbReference>
<dbReference type="UniPathway" id="UPA00109">
    <property type="reaction ID" value="UER00188"/>
</dbReference>
<evidence type="ECO:0000259" key="15">
    <source>
        <dbReference type="Pfam" id="PF00224"/>
    </source>
</evidence>
<keyword evidence="5 13" id="KW-0808">Transferase</keyword>
<comment type="pathway">
    <text evidence="2 13">Carbohydrate degradation; glycolysis; pyruvate from D-glyceraldehyde 3-phosphate: step 5/5.</text>
</comment>
<evidence type="ECO:0000256" key="3">
    <source>
        <dbReference type="ARBA" id="ARBA00008663"/>
    </source>
</evidence>
<keyword evidence="9" id="KW-0067">ATP-binding</keyword>
<dbReference type="Proteomes" id="UP000428333">
    <property type="component" value="Linkage Group LG02"/>
</dbReference>
<dbReference type="AlphaFoldDB" id="A0A6A4M5R3"/>
<evidence type="ECO:0000256" key="4">
    <source>
        <dbReference type="ARBA" id="ARBA00012142"/>
    </source>
</evidence>
<evidence type="ECO:0000256" key="13">
    <source>
        <dbReference type="RuleBase" id="RU000504"/>
    </source>
</evidence>
<evidence type="ECO:0000256" key="11">
    <source>
        <dbReference type="ARBA" id="ARBA00023152"/>
    </source>
</evidence>
<evidence type="ECO:0000256" key="8">
    <source>
        <dbReference type="ARBA" id="ARBA00022777"/>
    </source>
</evidence>
<dbReference type="InterPro" id="IPR015793">
    <property type="entry name" value="Pyrv_Knase_brl"/>
</dbReference>
<keyword evidence="6" id="KW-0479">Metal-binding</keyword>
<dbReference type="PRINTS" id="PR01050">
    <property type="entry name" value="PYRUVTKNASE"/>
</dbReference>
<keyword evidence="17" id="KW-1185">Reference proteome</keyword>
<keyword evidence="8 13" id="KW-0418">Kinase</keyword>
<dbReference type="GO" id="GO:0004743">
    <property type="term" value="F:pyruvate kinase activity"/>
    <property type="evidence" value="ECO:0007669"/>
    <property type="project" value="UniProtKB-EC"/>
</dbReference>
<keyword evidence="12" id="KW-0670">Pyruvate</keyword>
<evidence type="ECO:0000256" key="12">
    <source>
        <dbReference type="ARBA" id="ARBA00023317"/>
    </source>
</evidence>
<comment type="caution">
    <text evidence="16">The sequence shown here is derived from an EMBL/GenBank/DDBJ whole genome shotgun (WGS) entry which is preliminary data.</text>
</comment>
<reference evidence="16 17" key="1">
    <citation type="journal article" date="2019" name="Genome Biol. Evol.">
        <title>The Rhododendron genome and chromosomal organization provide insight into shared whole-genome duplications across the heath family (Ericaceae).</title>
        <authorList>
            <person name="Soza V.L."/>
            <person name="Lindsley D."/>
            <person name="Waalkes A."/>
            <person name="Ramage E."/>
            <person name="Patwardhan R.P."/>
            <person name="Burton J.N."/>
            <person name="Adey A."/>
            <person name="Kumar A."/>
            <person name="Qiu R."/>
            <person name="Shendure J."/>
            <person name="Hall B."/>
        </authorList>
    </citation>
    <scope>NUCLEOTIDE SEQUENCE [LARGE SCALE GENOMIC DNA]</scope>
    <source>
        <strain evidence="16">RSF 1966-606</strain>
    </source>
</reference>
<feature type="domain" description="Pyruvate kinase barrel" evidence="15">
    <location>
        <begin position="399"/>
        <end position="469"/>
    </location>
</feature>
<comment type="similarity">
    <text evidence="3 13">Belongs to the pyruvate kinase family.</text>
</comment>
<dbReference type="InterPro" id="IPR040442">
    <property type="entry name" value="Pyrv_kinase-like_dom_sf"/>
</dbReference>
<organism evidence="16 17">
    <name type="scientific">Rhododendron williamsianum</name>
    <dbReference type="NCBI Taxonomy" id="262921"/>
    <lineage>
        <taxon>Eukaryota</taxon>
        <taxon>Viridiplantae</taxon>
        <taxon>Streptophyta</taxon>
        <taxon>Embryophyta</taxon>
        <taxon>Tracheophyta</taxon>
        <taxon>Spermatophyta</taxon>
        <taxon>Magnoliopsida</taxon>
        <taxon>eudicotyledons</taxon>
        <taxon>Gunneridae</taxon>
        <taxon>Pentapetalae</taxon>
        <taxon>asterids</taxon>
        <taxon>Ericales</taxon>
        <taxon>Ericaceae</taxon>
        <taxon>Ericoideae</taxon>
        <taxon>Rhodoreae</taxon>
        <taxon>Rhododendron</taxon>
    </lineage>
</organism>
<dbReference type="InterPro" id="IPR001697">
    <property type="entry name" value="Pyr_Knase"/>
</dbReference>
<evidence type="ECO:0000256" key="5">
    <source>
        <dbReference type="ARBA" id="ARBA00022679"/>
    </source>
</evidence>
<evidence type="ECO:0000256" key="14">
    <source>
        <dbReference type="SAM" id="MobiDB-lite"/>
    </source>
</evidence>
<dbReference type="GO" id="GO:0016301">
    <property type="term" value="F:kinase activity"/>
    <property type="evidence" value="ECO:0007669"/>
    <property type="project" value="UniProtKB-KW"/>
</dbReference>
<keyword evidence="7" id="KW-0547">Nucleotide-binding</keyword>
<dbReference type="InterPro" id="IPR015813">
    <property type="entry name" value="Pyrv/PenolPyrv_kinase-like_dom"/>
</dbReference>
<comment type="catalytic activity">
    <reaction evidence="13">
        <text>pyruvate + ATP = phosphoenolpyruvate + ADP + H(+)</text>
        <dbReference type="Rhea" id="RHEA:18157"/>
        <dbReference type="ChEBI" id="CHEBI:15361"/>
        <dbReference type="ChEBI" id="CHEBI:15378"/>
        <dbReference type="ChEBI" id="CHEBI:30616"/>
        <dbReference type="ChEBI" id="CHEBI:58702"/>
        <dbReference type="ChEBI" id="CHEBI:456216"/>
        <dbReference type="EC" id="2.7.1.40"/>
    </reaction>
</comment>
<evidence type="ECO:0000313" key="17">
    <source>
        <dbReference type="Proteomes" id="UP000428333"/>
    </source>
</evidence>
<dbReference type="Pfam" id="PF00224">
    <property type="entry name" value="PK"/>
    <property type="match status" value="2"/>
</dbReference>
<dbReference type="EMBL" id="QEFC01000325">
    <property type="protein sequence ID" value="KAE9464762.1"/>
    <property type="molecule type" value="Genomic_DNA"/>
</dbReference>
<proteinExistence type="inferred from homology"/>
<dbReference type="EC" id="2.7.1.40" evidence="4 13"/>
<evidence type="ECO:0000256" key="9">
    <source>
        <dbReference type="ARBA" id="ARBA00022840"/>
    </source>
</evidence>